<dbReference type="EMBL" id="GBXM01101760">
    <property type="protein sequence ID" value="JAH06817.1"/>
    <property type="molecule type" value="Transcribed_RNA"/>
</dbReference>
<proteinExistence type="predicted"/>
<reference evidence="1" key="1">
    <citation type="submission" date="2014-11" db="EMBL/GenBank/DDBJ databases">
        <authorList>
            <person name="Amaro Gonzalez C."/>
        </authorList>
    </citation>
    <scope>NUCLEOTIDE SEQUENCE</scope>
</reference>
<evidence type="ECO:0000313" key="1">
    <source>
        <dbReference type="EMBL" id="JAH06817.1"/>
    </source>
</evidence>
<sequence>MWLFAHEPISPVNSAVRIDYRTVTFIPGPGGPQGLLIFVLALIPATNSDTRSQVR</sequence>
<dbReference type="AlphaFoldDB" id="A0A0E9PRC4"/>
<accession>A0A0E9PRC4</accession>
<protein>
    <submittedName>
        <fullName evidence="1">Uncharacterized protein</fullName>
    </submittedName>
</protein>
<organism evidence="1">
    <name type="scientific">Anguilla anguilla</name>
    <name type="common">European freshwater eel</name>
    <name type="synonym">Muraena anguilla</name>
    <dbReference type="NCBI Taxonomy" id="7936"/>
    <lineage>
        <taxon>Eukaryota</taxon>
        <taxon>Metazoa</taxon>
        <taxon>Chordata</taxon>
        <taxon>Craniata</taxon>
        <taxon>Vertebrata</taxon>
        <taxon>Euteleostomi</taxon>
        <taxon>Actinopterygii</taxon>
        <taxon>Neopterygii</taxon>
        <taxon>Teleostei</taxon>
        <taxon>Anguilliformes</taxon>
        <taxon>Anguillidae</taxon>
        <taxon>Anguilla</taxon>
    </lineage>
</organism>
<name>A0A0E9PRC4_ANGAN</name>
<reference evidence="1" key="2">
    <citation type="journal article" date="2015" name="Fish Shellfish Immunol.">
        <title>Early steps in the European eel (Anguilla anguilla)-Vibrio vulnificus interaction in the gills: Role of the RtxA13 toxin.</title>
        <authorList>
            <person name="Callol A."/>
            <person name="Pajuelo D."/>
            <person name="Ebbesson L."/>
            <person name="Teles M."/>
            <person name="MacKenzie S."/>
            <person name="Amaro C."/>
        </authorList>
    </citation>
    <scope>NUCLEOTIDE SEQUENCE</scope>
</reference>